<dbReference type="AlphaFoldDB" id="A0AA86R9B5"/>
<protein>
    <submittedName>
        <fullName evidence="2">Hypothetical_protein</fullName>
    </submittedName>
</protein>
<proteinExistence type="predicted"/>
<sequence length="736" mass="86762">MFPFNSIRATQLETCHPSHMSIKTQYSYIIIDNNIFDDNQNAKSETKVQILDQNSTNLVQYGQYYILKRGVRYAIPRRKNGQIEQIQLVFEHVVSGKWTPDFDLERFQNDIASQFNFQRNRDDTIEVIRMGETRMRAENKYQILDTLGKLKEENIKFTEQRIKQALAKIYIKVVSCESNSNQVRVKIQNTSGRNRLSYGDYYVIQLNTEYCMFSQLELDEEYVLIFNEKVSFEWIPDFPVDLDPSAGVQAMRRGEYFPQNQYFFDNVPCCEQVEVTGRLTTRMLAAPLSNADYNKPDFKPLTYVKRHEPILITLLYGDFGKTTYNGMEGWVCIRYVTKLGKEGACACDYCKPQYLQNQPLELYQPKLALKRSQAINDQIQRQIFMQYAYCQCQHCYEVKQSAEPFYIDQQIEMVKQFYQKGGRCIDYDLIARYLNKQFSENYEPKQIQKLFLERILPKTKKQIPEQMMEELHKLSAFIQKDQLPVIRDAVVKYMNVLMKDYDTAKVKERLKNWITYKRPNSQRLSEMEIQNTVRIITNKYSEVHNEDVTAQEEICSPLLNVEPQKLFWEQMLPQTKKSIPEQMVEELHKFLMCTQKDQSQIMKDAVINNLNVLMKDYDTFIVKEKMKNWIIYKELTGSQISDSLRLSEEDIKTSVRTIVSKYCVQLYTLNVKSQNQVNLINSNQQVNEFCNCLTTINYSDNSLFNNMRTTDQRASSEQDITNNDLISQLKLLDLIK</sequence>
<dbReference type="EMBL" id="CAXDID020000171">
    <property type="protein sequence ID" value="CAL6047471.1"/>
    <property type="molecule type" value="Genomic_DNA"/>
</dbReference>
<dbReference type="Proteomes" id="UP001642409">
    <property type="component" value="Unassembled WGS sequence"/>
</dbReference>
<dbReference type="EMBL" id="CATOUU010001099">
    <property type="protein sequence ID" value="CAI9971947.1"/>
    <property type="molecule type" value="Genomic_DNA"/>
</dbReference>
<organism evidence="1">
    <name type="scientific">Hexamita inflata</name>
    <dbReference type="NCBI Taxonomy" id="28002"/>
    <lineage>
        <taxon>Eukaryota</taxon>
        <taxon>Metamonada</taxon>
        <taxon>Diplomonadida</taxon>
        <taxon>Hexamitidae</taxon>
        <taxon>Hexamitinae</taxon>
        <taxon>Hexamita</taxon>
    </lineage>
</organism>
<gene>
    <name evidence="2" type="ORF">HINF_LOCUS42224</name>
    <name evidence="1" type="ORF">HINF_LOCUS59592</name>
</gene>
<evidence type="ECO:0000313" key="1">
    <source>
        <dbReference type="EMBL" id="CAI9971947.1"/>
    </source>
</evidence>
<name>A0AA86R9B5_9EUKA</name>
<evidence type="ECO:0000313" key="3">
    <source>
        <dbReference type="Proteomes" id="UP001642409"/>
    </source>
</evidence>
<keyword evidence="3" id="KW-1185">Reference proteome</keyword>
<reference evidence="2 3" key="2">
    <citation type="submission" date="2024-07" db="EMBL/GenBank/DDBJ databases">
        <authorList>
            <person name="Akdeniz Z."/>
        </authorList>
    </citation>
    <scope>NUCLEOTIDE SEQUENCE [LARGE SCALE GENOMIC DNA]</scope>
</reference>
<evidence type="ECO:0000313" key="2">
    <source>
        <dbReference type="EMBL" id="CAL6047471.1"/>
    </source>
</evidence>
<accession>A0AA86R9B5</accession>
<reference evidence="1" key="1">
    <citation type="submission" date="2023-06" db="EMBL/GenBank/DDBJ databases">
        <authorList>
            <person name="Kurt Z."/>
        </authorList>
    </citation>
    <scope>NUCLEOTIDE SEQUENCE</scope>
</reference>
<comment type="caution">
    <text evidence="1">The sequence shown here is derived from an EMBL/GenBank/DDBJ whole genome shotgun (WGS) entry which is preliminary data.</text>
</comment>